<dbReference type="GO" id="GO:0005886">
    <property type="term" value="C:plasma membrane"/>
    <property type="evidence" value="ECO:0007669"/>
    <property type="project" value="UniProtKB-SubCell"/>
</dbReference>
<dbReference type="NCBIfam" id="NF004484">
    <property type="entry name" value="PRK05815.3-2"/>
    <property type="match status" value="1"/>
</dbReference>
<dbReference type="PANTHER" id="PTHR42823:SF3">
    <property type="entry name" value="ATP SYNTHASE SUBUNIT A, CHLOROPLASTIC"/>
    <property type="match status" value="1"/>
</dbReference>
<dbReference type="InterPro" id="IPR045082">
    <property type="entry name" value="ATP_syn_F0_a_bact/chloroplast"/>
</dbReference>
<dbReference type="GO" id="GO:0046933">
    <property type="term" value="F:proton-transporting ATP synthase activity, rotational mechanism"/>
    <property type="evidence" value="ECO:0007669"/>
    <property type="project" value="UniProtKB-UniRule"/>
</dbReference>
<dbReference type="Gene3D" id="1.20.120.220">
    <property type="entry name" value="ATP synthase, F0 complex, subunit A"/>
    <property type="match status" value="1"/>
</dbReference>
<feature type="transmembrane region" description="Helical" evidence="11">
    <location>
        <begin position="104"/>
        <end position="125"/>
    </location>
</feature>
<dbReference type="GO" id="GO:0045259">
    <property type="term" value="C:proton-transporting ATP synthase complex"/>
    <property type="evidence" value="ECO:0007669"/>
    <property type="project" value="UniProtKB-KW"/>
</dbReference>
<evidence type="ECO:0000256" key="1">
    <source>
        <dbReference type="ARBA" id="ARBA00004141"/>
    </source>
</evidence>
<dbReference type="InterPro" id="IPR000568">
    <property type="entry name" value="ATP_synth_F0_asu"/>
</dbReference>
<dbReference type="GO" id="GO:0042777">
    <property type="term" value="P:proton motive force-driven plasma membrane ATP synthesis"/>
    <property type="evidence" value="ECO:0007669"/>
    <property type="project" value="TreeGrafter"/>
</dbReference>
<accession>A0A934HZF1</accession>
<reference evidence="12" key="1">
    <citation type="submission" date="2020-12" db="EMBL/GenBank/DDBJ databases">
        <title>Clostridium thailandense sp. nov., a novel acetogenic bacterium isolated from peat land soil in Thailand.</title>
        <authorList>
            <person name="Chaikitkaew S."/>
            <person name="Birkeland N.K."/>
        </authorList>
    </citation>
    <scope>NUCLEOTIDE SEQUENCE</scope>
    <source>
        <strain evidence="12">DSM 17425</strain>
    </source>
</reference>
<dbReference type="Proteomes" id="UP000622687">
    <property type="component" value="Unassembled WGS sequence"/>
</dbReference>
<gene>
    <name evidence="11" type="primary">atpB</name>
    <name evidence="12" type="ORF">I6U51_15195</name>
</gene>
<evidence type="ECO:0000256" key="4">
    <source>
        <dbReference type="ARBA" id="ARBA00022547"/>
    </source>
</evidence>
<dbReference type="PROSITE" id="PS00449">
    <property type="entry name" value="ATPASE_A"/>
    <property type="match status" value="1"/>
</dbReference>
<evidence type="ECO:0000256" key="10">
    <source>
        <dbReference type="ARBA" id="ARBA00023310"/>
    </source>
</evidence>
<comment type="subcellular location">
    <subcellularLocation>
        <location evidence="11">Cell membrane</location>
        <topology evidence="11">Multi-pass membrane protein</topology>
    </subcellularLocation>
    <subcellularLocation>
        <location evidence="1">Membrane</location>
        <topology evidence="1">Multi-pass membrane protein</topology>
    </subcellularLocation>
</comment>
<dbReference type="RefSeq" id="WP_211143440.1">
    <property type="nucleotide sequence ID" value="NZ_JAEEGB010000017.1"/>
</dbReference>
<evidence type="ECO:0000256" key="11">
    <source>
        <dbReference type="HAMAP-Rule" id="MF_01393"/>
    </source>
</evidence>
<evidence type="ECO:0000313" key="13">
    <source>
        <dbReference type="Proteomes" id="UP000622687"/>
    </source>
</evidence>
<evidence type="ECO:0000256" key="7">
    <source>
        <dbReference type="ARBA" id="ARBA00022989"/>
    </source>
</evidence>
<dbReference type="PRINTS" id="PR00123">
    <property type="entry name" value="ATPASEA"/>
</dbReference>
<comment type="function">
    <text evidence="11">Key component of the proton channel; it plays a direct role in the translocation of protons across the membrane.</text>
</comment>
<keyword evidence="11" id="KW-1003">Cell membrane</keyword>
<keyword evidence="3 11" id="KW-0813">Transport</keyword>
<feature type="transmembrane region" description="Helical" evidence="11">
    <location>
        <begin position="206"/>
        <end position="224"/>
    </location>
</feature>
<evidence type="ECO:0000256" key="2">
    <source>
        <dbReference type="ARBA" id="ARBA00006810"/>
    </source>
</evidence>
<protein>
    <recommendedName>
        <fullName evidence="11">ATP synthase subunit a</fullName>
    </recommendedName>
    <alternativeName>
        <fullName evidence="11">ATP synthase F0 sector subunit a</fullName>
    </alternativeName>
    <alternativeName>
        <fullName evidence="11">F-ATPase subunit 6</fullName>
    </alternativeName>
</protein>
<comment type="similarity">
    <text evidence="2 11">Belongs to the ATPase A chain family.</text>
</comment>
<evidence type="ECO:0000256" key="9">
    <source>
        <dbReference type="ARBA" id="ARBA00023136"/>
    </source>
</evidence>
<proteinExistence type="inferred from homology"/>
<evidence type="ECO:0000256" key="8">
    <source>
        <dbReference type="ARBA" id="ARBA00023065"/>
    </source>
</evidence>
<keyword evidence="4 11" id="KW-0138">CF(0)</keyword>
<keyword evidence="7 11" id="KW-1133">Transmembrane helix</keyword>
<feature type="transmembrane region" description="Helical" evidence="11">
    <location>
        <begin position="77"/>
        <end position="98"/>
    </location>
</feature>
<evidence type="ECO:0000256" key="5">
    <source>
        <dbReference type="ARBA" id="ARBA00022692"/>
    </source>
</evidence>
<evidence type="ECO:0000313" key="12">
    <source>
        <dbReference type="EMBL" id="MBI6874029.1"/>
    </source>
</evidence>
<dbReference type="EMBL" id="JAEEGB010000017">
    <property type="protein sequence ID" value="MBI6874029.1"/>
    <property type="molecule type" value="Genomic_DNA"/>
</dbReference>
<dbReference type="AlphaFoldDB" id="A0A934HZF1"/>
<organism evidence="12 13">
    <name type="scientific">Clostridium aciditolerans</name>
    <dbReference type="NCBI Taxonomy" id="339861"/>
    <lineage>
        <taxon>Bacteria</taxon>
        <taxon>Bacillati</taxon>
        <taxon>Bacillota</taxon>
        <taxon>Clostridia</taxon>
        <taxon>Eubacteriales</taxon>
        <taxon>Clostridiaceae</taxon>
        <taxon>Clostridium</taxon>
    </lineage>
</organism>
<dbReference type="SUPFAM" id="SSF81336">
    <property type="entry name" value="F1F0 ATP synthase subunit A"/>
    <property type="match status" value="1"/>
</dbReference>
<keyword evidence="10 11" id="KW-0066">ATP synthesis</keyword>
<feature type="transmembrane region" description="Helical" evidence="11">
    <location>
        <begin position="163"/>
        <end position="186"/>
    </location>
</feature>
<keyword evidence="13" id="KW-1185">Reference proteome</keyword>
<feature type="transmembrane region" description="Helical" evidence="11">
    <location>
        <begin position="23"/>
        <end position="41"/>
    </location>
</feature>
<dbReference type="InterPro" id="IPR023011">
    <property type="entry name" value="ATP_synth_F0_asu_AS"/>
</dbReference>
<keyword evidence="5 11" id="KW-0812">Transmembrane</keyword>
<name>A0A934HZF1_9CLOT</name>
<dbReference type="CDD" id="cd00310">
    <property type="entry name" value="ATP-synt_Fo_a_6"/>
    <property type="match status" value="1"/>
</dbReference>
<comment type="caution">
    <text evidence="12">The sequence shown here is derived from an EMBL/GenBank/DDBJ whole genome shotgun (WGS) entry which is preliminary data.</text>
</comment>
<dbReference type="InterPro" id="IPR035908">
    <property type="entry name" value="F0_ATP_A_sf"/>
</dbReference>
<evidence type="ECO:0000256" key="6">
    <source>
        <dbReference type="ARBA" id="ARBA00022781"/>
    </source>
</evidence>
<keyword evidence="9 11" id="KW-0472">Membrane</keyword>
<dbReference type="HAMAP" id="MF_01393">
    <property type="entry name" value="ATP_synth_a_bact"/>
    <property type="match status" value="1"/>
</dbReference>
<keyword evidence="6 11" id="KW-0375">Hydrogen ion transport</keyword>
<keyword evidence="8 11" id="KW-0406">Ion transport</keyword>
<dbReference type="Pfam" id="PF00119">
    <property type="entry name" value="ATP-synt_A"/>
    <property type="match status" value="1"/>
</dbReference>
<dbReference type="PANTHER" id="PTHR42823">
    <property type="entry name" value="ATP SYNTHASE SUBUNIT A, CHLOROPLASTIC"/>
    <property type="match status" value="1"/>
</dbReference>
<sequence length="226" mass="25218">MEKFEPLFYLNLLGYKFGVTESLLFQWILIVIISIIAIISTRNLNKVPNRKQSVVEIVVETFNSLVRENMGEGYSAFVPYIGTLAIFLLSMNLLGLFGLKPPTLDFSVVAGLALISFVVVQVNAIKKIGMGHYFGGYFKPFAALLPLNLVERFMLPISLTLRLFGNMTAAFVVMEMVYGALGHLGWVAQLGIPVPLHAYFDVFDGTIQMVIFMMLTMVNIKIIADH</sequence>
<evidence type="ECO:0000256" key="3">
    <source>
        <dbReference type="ARBA" id="ARBA00022448"/>
    </source>
</evidence>